<gene>
    <name evidence="3" type="ORF">ENX07_08060</name>
</gene>
<dbReference type="PIRSF" id="PIRSF006162">
    <property type="entry name" value="PgpA"/>
    <property type="match status" value="1"/>
</dbReference>
<dbReference type="PANTHER" id="PTHR36305">
    <property type="entry name" value="PHOSPHATIDYLGLYCEROPHOSPHATASE A"/>
    <property type="match status" value="1"/>
</dbReference>
<keyword evidence="1" id="KW-1133">Transmembrane helix</keyword>
<evidence type="ECO:0000256" key="1">
    <source>
        <dbReference type="SAM" id="Phobius"/>
    </source>
</evidence>
<feature type="transmembrane region" description="Helical" evidence="1">
    <location>
        <begin position="55"/>
        <end position="72"/>
    </location>
</feature>
<dbReference type="InterPro" id="IPR036681">
    <property type="entry name" value="PgpA-like_sf"/>
</dbReference>
<reference evidence="3" key="1">
    <citation type="journal article" date="2020" name="mSystems">
        <title>Genome- and Community-Level Interaction Insights into Carbon Utilization and Element Cycling Functions of Hydrothermarchaeota in Hydrothermal Sediment.</title>
        <authorList>
            <person name="Zhou Z."/>
            <person name="Liu Y."/>
            <person name="Xu W."/>
            <person name="Pan J."/>
            <person name="Luo Z.H."/>
            <person name="Li M."/>
        </authorList>
    </citation>
    <scope>NUCLEOTIDE SEQUENCE [LARGE SCALE GENOMIC DNA]</scope>
    <source>
        <strain evidence="3">SpSt-906</strain>
    </source>
</reference>
<dbReference type="GO" id="GO:0008962">
    <property type="term" value="F:phosphatidylglycerophosphatase activity"/>
    <property type="evidence" value="ECO:0007669"/>
    <property type="project" value="InterPro"/>
</dbReference>
<feature type="transmembrane region" description="Helical" evidence="1">
    <location>
        <begin position="92"/>
        <end position="116"/>
    </location>
</feature>
<dbReference type="SUPFAM" id="SSF101307">
    <property type="entry name" value="YutG-like"/>
    <property type="match status" value="1"/>
</dbReference>
<dbReference type="GO" id="GO:0006629">
    <property type="term" value="P:lipid metabolic process"/>
    <property type="evidence" value="ECO:0007669"/>
    <property type="project" value="InterPro"/>
</dbReference>
<dbReference type="CDD" id="cd06971">
    <property type="entry name" value="PgpA"/>
    <property type="match status" value="1"/>
</dbReference>
<evidence type="ECO:0000313" key="3">
    <source>
        <dbReference type="EMBL" id="HGF00003.1"/>
    </source>
</evidence>
<feature type="transmembrane region" description="Helical" evidence="1">
    <location>
        <begin position="21"/>
        <end position="49"/>
    </location>
</feature>
<dbReference type="AlphaFoldDB" id="A0A7C3UXS3"/>
<dbReference type="EMBL" id="DTMQ01000048">
    <property type="protein sequence ID" value="HGF00003.1"/>
    <property type="molecule type" value="Genomic_DNA"/>
</dbReference>
<dbReference type="InterPro" id="IPR007686">
    <property type="entry name" value="YutG/PgpA"/>
</dbReference>
<accession>A0A7C3UXS3</accession>
<evidence type="ECO:0000259" key="2">
    <source>
        <dbReference type="Pfam" id="PF04608"/>
    </source>
</evidence>
<proteinExistence type="predicted"/>
<protein>
    <submittedName>
        <fullName evidence="3">Phosphatidylglycerophosphatase A</fullName>
    </submittedName>
</protein>
<keyword evidence="1" id="KW-0812">Transmembrane</keyword>
<comment type="caution">
    <text evidence="3">The sequence shown here is derived from an EMBL/GenBank/DDBJ whole genome shotgun (WGS) entry which is preliminary data.</text>
</comment>
<dbReference type="PANTHER" id="PTHR36305:SF1">
    <property type="entry name" value="PHOSPHATIDYLGLYCEROPHOSPHATASE A"/>
    <property type="match status" value="1"/>
</dbReference>
<dbReference type="Pfam" id="PF04608">
    <property type="entry name" value="PgpA"/>
    <property type="match status" value="1"/>
</dbReference>
<sequence length="163" mass="18409">MAEEITNEIVAKVSPQAIKKLIGTFFFTGFSPILPATVASFFSLILPFFLHPFPLLYLLITFSIFFLGVHIATDLEKIWGKDARRITIDEVLGILVTFLFITPINWKILFGGFLLFRFFDIAKLPFIKKSQKIRGGWGVMIDDLLAGILSNLALRFLILLGLN</sequence>
<organism evidence="3">
    <name type="scientific">candidate division WOR-3 bacterium</name>
    <dbReference type="NCBI Taxonomy" id="2052148"/>
    <lineage>
        <taxon>Bacteria</taxon>
        <taxon>Bacteria division WOR-3</taxon>
    </lineage>
</organism>
<keyword evidence="1" id="KW-0472">Membrane</keyword>
<dbReference type="InterPro" id="IPR026037">
    <property type="entry name" value="PgpA"/>
</dbReference>
<feature type="domain" description="YutG/PgpA" evidence="2">
    <location>
        <begin position="22"/>
        <end position="157"/>
    </location>
</feature>
<name>A0A7C3UXS3_UNCW3</name>